<proteinExistence type="predicted"/>
<reference evidence="2 3" key="1">
    <citation type="journal article" date="2016" name="Nat. Commun.">
        <title>Thousands of microbial genomes shed light on interconnected biogeochemical processes in an aquifer system.</title>
        <authorList>
            <person name="Anantharaman K."/>
            <person name="Brown C.T."/>
            <person name="Hug L.A."/>
            <person name="Sharon I."/>
            <person name="Castelle C.J."/>
            <person name="Probst A.J."/>
            <person name="Thomas B.C."/>
            <person name="Singh A."/>
            <person name="Wilkins M.J."/>
            <person name="Karaoz U."/>
            <person name="Brodie E.L."/>
            <person name="Williams K.H."/>
            <person name="Hubbard S.S."/>
            <person name="Banfield J.F."/>
        </authorList>
    </citation>
    <scope>NUCLEOTIDE SEQUENCE [LARGE SCALE GENOMIC DNA]</scope>
</reference>
<name>A0A1G2CT03_9BACT</name>
<accession>A0A1G2CT03</accession>
<evidence type="ECO:0000313" key="2">
    <source>
        <dbReference type="EMBL" id="OGZ03791.1"/>
    </source>
</evidence>
<evidence type="ECO:0000313" key="3">
    <source>
        <dbReference type="Proteomes" id="UP000178841"/>
    </source>
</evidence>
<dbReference type="PANTHER" id="PTHR33969:SF2">
    <property type="entry name" value="SEGREGATION AND CONDENSATION PROTEIN A"/>
    <property type="match status" value="1"/>
</dbReference>
<evidence type="ECO:0000256" key="1">
    <source>
        <dbReference type="ARBA" id="ARBA00044777"/>
    </source>
</evidence>
<sequence length="244" mass="27504">MQEAYKIKIPAFEGPLELLVDLIDKRKLAINDISLAKVTDDFIAYIKSIGNLPLAYTAHFIITAATLVLVKSKSLLPNFSLTQDEEGNINELKLRLEFYALFREGGEKLRKIFGRDLLFKRLYPKIAPVFVPDKSITVSGLTLALREAIKNIPIAEKIPETSIAKAITLEEMIENLTERIAKSMTLSFNQFSKKGGEKTKEERVFVIVGFLAILELVKQGIVLVRQESQFEDIHIERSDIVPSV</sequence>
<organism evidence="2 3">
    <name type="scientific">Candidatus Lloydbacteria bacterium RIFCSPHIGHO2_01_FULL_41_20</name>
    <dbReference type="NCBI Taxonomy" id="1798657"/>
    <lineage>
        <taxon>Bacteria</taxon>
        <taxon>Candidatus Lloydiibacteriota</taxon>
    </lineage>
</organism>
<dbReference type="STRING" id="1798657.A2648_02445"/>
<protein>
    <recommendedName>
        <fullName evidence="1">Segregation and condensation protein A</fullName>
    </recommendedName>
</protein>
<dbReference type="Gene3D" id="1.10.10.580">
    <property type="entry name" value="Structural maintenance of chromosome 1. Chain E"/>
    <property type="match status" value="1"/>
</dbReference>
<dbReference type="InterPro" id="IPR023093">
    <property type="entry name" value="ScpA-like_C"/>
</dbReference>
<dbReference type="AlphaFoldDB" id="A0A1G2CT03"/>
<dbReference type="EMBL" id="MHLH01000015">
    <property type="protein sequence ID" value="OGZ03791.1"/>
    <property type="molecule type" value="Genomic_DNA"/>
</dbReference>
<dbReference type="Gene3D" id="6.10.250.2410">
    <property type="match status" value="1"/>
</dbReference>
<comment type="caution">
    <text evidence="2">The sequence shown here is derived from an EMBL/GenBank/DDBJ whole genome shotgun (WGS) entry which is preliminary data.</text>
</comment>
<dbReference type="Proteomes" id="UP000178841">
    <property type="component" value="Unassembled WGS sequence"/>
</dbReference>
<dbReference type="Pfam" id="PF02616">
    <property type="entry name" value="SMC_ScpA"/>
    <property type="match status" value="1"/>
</dbReference>
<gene>
    <name evidence="2" type="ORF">A2648_02445</name>
</gene>
<dbReference type="InterPro" id="IPR003768">
    <property type="entry name" value="ScpA"/>
</dbReference>
<dbReference type="PANTHER" id="PTHR33969">
    <property type="entry name" value="SEGREGATION AND CONDENSATION PROTEIN A"/>
    <property type="match status" value="1"/>
</dbReference>